<dbReference type="FunFam" id="2.30.42.10:FF:000059">
    <property type="entry name" value="unconventional myosin-XVIIIa isoform X1"/>
    <property type="match status" value="1"/>
</dbReference>
<organism evidence="4 5">
    <name type="scientific">Elysia crispata</name>
    <name type="common">lettuce slug</name>
    <dbReference type="NCBI Taxonomy" id="231223"/>
    <lineage>
        <taxon>Eukaryota</taxon>
        <taxon>Metazoa</taxon>
        <taxon>Spiralia</taxon>
        <taxon>Lophotrochozoa</taxon>
        <taxon>Mollusca</taxon>
        <taxon>Gastropoda</taxon>
        <taxon>Heterobranchia</taxon>
        <taxon>Euthyneura</taxon>
        <taxon>Panpulmonata</taxon>
        <taxon>Sacoglossa</taxon>
        <taxon>Placobranchoidea</taxon>
        <taxon>Plakobranchidae</taxon>
        <taxon>Elysia</taxon>
    </lineage>
</organism>
<proteinExistence type="predicted"/>
<dbReference type="SMART" id="SM00228">
    <property type="entry name" value="PDZ"/>
    <property type="match status" value="1"/>
</dbReference>
<dbReference type="PANTHER" id="PTHR14191">
    <property type="entry name" value="PDZ DOMAIN CONTAINING PROTEIN"/>
    <property type="match status" value="1"/>
</dbReference>
<feature type="compositionally biased region" description="Low complexity" evidence="2">
    <location>
        <begin position="201"/>
        <end position="227"/>
    </location>
</feature>
<dbReference type="InterPro" id="IPR001478">
    <property type="entry name" value="PDZ"/>
</dbReference>
<dbReference type="GO" id="GO:0016324">
    <property type="term" value="C:apical plasma membrane"/>
    <property type="evidence" value="ECO:0007669"/>
    <property type="project" value="TreeGrafter"/>
</dbReference>
<sequence length="931" mass="99185">MFSFMKKDKEKDKEKKQEKKKKDKDEKKDKKERQPMTAEEMSRLEEMKKGVFRKFSDRDKKRNSQRSSPDEDRSASGSPQGSPVKEVKPLTKPQPLPRQQLSSSSSSRREQNPPAVLPKPKKSILKGKTSNEGVSGFQKYVDLDDTKLLQENTRRNEDMFTERMPSHMAGNASAVSTNSSRSAATSQQISSSSAAVAAAATPASTTPRTGSIIASSAKTTAAAPVSSDNTPEIEEAEKMPEPSYTSKLKLPQIIPVKPPRVREIVVQRNQTGGFGFSLRKGLIPAVNGGQPRVVTFAEPGSGPTSTQTGLLPGDRLVEVNGANIEDLSREAIVELIKNSVDTMTLKVQPIPELIELSIRPNKDGSSVDIQEDAAKSGTLKRIGSLRYRKGQCGNVQACMYLVMRVMNMFDLCPASLAECGKERPGSEEVGWRRKGVTRSDGGLGWQDNVRRTGRVARSLGRVFDTTPDPMFFTTAAFRLCHEIQTMLTGVGVNNCTPGMMGLLSVSRGHSTAVEDRSGASLCVCGGGGEDNGNCSHLGFAQSAVRVTWSLSTAVEDRSGAICCPCHVVTLLLSRTGVGQVCVCVGGITETVHILALLSLLSVSRGHSTAVEDRSGASLCVCVGGRITETVHILALLSLLSVSRGLSLLLSRTGVAKLCVCVGGRITETVHILALLSLLSVSRGHSTAVEDRSGASLCVCVGGEDNGNCSHLGFAQSAVRVTWSLYCCRGQEWGKSVCVGGDNGNCSHLGFAQSAVRVTWSLYCCRGQEWGKSVCVGGRITETVHILALLSLLSVSRGLSLLLSRTGVGQVCVCGGGDNGNCSHLGFAQSAVRVTWSLYCCRGQEWGKSVCGGGGDNGNCSHLGLAQSAVRVTWSLYCCRGQEWGKSVCVCGGNNGNCSHLGFAQSAVRVTWSLSTAVEDRSGASLCVWGGG</sequence>
<dbReference type="GO" id="GO:0043495">
    <property type="term" value="F:protein-membrane adaptor activity"/>
    <property type="evidence" value="ECO:0007669"/>
    <property type="project" value="TreeGrafter"/>
</dbReference>
<keyword evidence="5" id="KW-1185">Reference proteome</keyword>
<dbReference type="SUPFAM" id="SSF50156">
    <property type="entry name" value="PDZ domain-like"/>
    <property type="match status" value="1"/>
</dbReference>
<dbReference type="CDD" id="cd06747">
    <property type="entry name" value="PDZ_MYO18-like"/>
    <property type="match status" value="1"/>
</dbReference>
<feature type="region of interest" description="Disordered" evidence="2">
    <location>
        <begin position="1"/>
        <end position="187"/>
    </location>
</feature>
<feature type="compositionally biased region" description="Basic and acidic residues" evidence="2">
    <location>
        <begin position="1"/>
        <end position="17"/>
    </location>
</feature>
<dbReference type="Proteomes" id="UP001283361">
    <property type="component" value="Unassembled WGS sequence"/>
</dbReference>
<feature type="compositionally biased region" description="Low complexity" evidence="2">
    <location>
        <begin position="97"/>
        <end position="106"/>
    </location>
</feature>
<dbReference type="GO" id="GO:0072659">
    <property type="term" value="P:protein localization to plasma membrane"/>
    <property type="evidence" value="ECO:0007669"/>
    <property type="project" value="TreeGrafter"/>
</dbReference>
<evidence type="ECO:0000313" key="5">
    <source>
        <dbReference type="Proteomes" id="UP001283361"/>
    </source>
</evidence>
<feature type="compositionally biased region" description="Basic and acidic residues" evidence="2">
    <location>
        <begin position="141"/>
        <end position="165"/>
    </location>
</feature>
<evidence type="ECO:0000259" key="3">
    <source>
        <dbReference type="PROSITE" id="PS50106"/>
    </source>
</evidence>
<dbReference type="Gene3D" id="2.30.42.10">
    <property type="match status" value="1"/>
</dbReference>
<dbReference type="InterPro" id="IPR036034">
    <property type="entry name" value="PDZ_sf"/>
</dbReference>
<name>A0AAE0ZIK6_9GAST</name>
<evidence type="ECO:0000256" key="2">
    <source>
        <dbReference type="SAM" id="MobiDB-lite"/>
    </source>
</evidence>
<accession>A0AAE0ZIK6</accession>
<feature type="compositionally biased region" description="Basic and acidic residues" evidence="2">
    <location>
        <begin position="23"/>
        <end position="74"/>
    </location>
</feature>
<evidence type="ECO:0000256" key="1">
    <source>
        <dbReference type="ARBA" id="ARBA00022737"/>
    </source>
</evidence>
<evidence type="ECO:0000313" key="4">
    <source>
        <dbReference type="EMBL" id="KAK3770108.1"/>
    </source>
</evidence>
<protein>
    <recommendedName>
        <fullName evidence="3">PDZ domain-containing protein</fullName>
    </recommendedName>
</protein>
<keyword evidence="1" id="KW-0677">Repeat</keyword>
<dbReference type="PANTHER" id="PTHR14191:SF3">
    <property type="entry name" value="NA(+)_H(+) EXCHANGE REGULATORY COFACTOR-LIKE PROTEIN NRFL-1"/>
    <property type="match status" value="1"/>
</dbReference>
<feature type="region of interest" description="Disordered" evidence="2">
    <location>
        <begin position="201"/>
        <end position="243"/>
    </location>
</feature>
<dbReference type="AlphaFoldDB" id="A0AAE0ZIK6"/>
<dbReference type="EMBL" id="JAWDGP010003866">
    <property type="protein sequence ID" value="KAK3770108.1"/>
    <property type="molecule type" value="Genomic_DNA"/>
</dbReference>
<dbReference type="Pfam" id="PF00595">
    <property type="entry name" value="PDZ"/>
    <property type="match status" value="1"/>
</dbReference>
<reference evidence="4" key="1">
    <citation type="journal article" date="2023" name="G3 (Bethesda)">
        <title>A reference genome for the long-term kleptoplast-retaining sea slug Elysia crispata morphotype clarki.</title>
        <authorList>
            <person name="Eastman K.E."/>
            <person name="Pendleton A.L."/>
            <person name="Shaikh M.A."/>
            <person name="Suttiyut T."/>
            <person name="Ogas R."/>
            <person name="Tomko P."/>
            <person name="Gavelis G."/>
            <person name="Widhalm J.R."/>
            <person name="Wisecaver J.H."/>
        </authorList>
    </citation>
    <scope>NUCLEOTIDE SEQUENCE</scope>
    <source>
        <strain evidence="4">ECLA1</strain>
    </source>
</reference>
<comment type="caution">
    <text evidence="4">The sequence shown here is derived from an EMBL/GenBank/DDBJ whole genome shotgun (WGS) entry which is preliminary data.</text>
</comment>
<gene>
    <name evidence="4" type="ORF">RRG08_007020</name>
</gene>
<dbReference type="PROSITE" id="PS50106">
    <property type="entry name" value="PDZ"/>
    <property type="match status" value="1"/>
</dbReference>
<dbReference type="InterPro" id="IPR051067">
    <property type="entry name" value="NHER"/>
</dbReference>
<feature type="domain" description="PDZ" evidence="3">
    <location>
        <begin position="263"/>
        <end position="351"/>
    </location>
</feature>